<gene>
    <name evidence="3" type="ordered locus">Ksed_07650</name>
</gene>
<protein>
    <submittedName>
        <fullName evidence="3">YVTN family beta-propeller repeat protein</fullName>
    </submittedName>
</protein>
<accession>C7NEZ7</accession>
<feature type="signal peptide" evidence="2">
    <location>
        <begin position="1"/>
        <end position="28"/>
    </location>
</feature>
<dbReference type="InterPro" id="IPR051200">
    <property type="entry name" value="Host-pathogen_enzymatic-act"/>
</dbReference>
<dbReference type="InterPro" id="IPR011048">
    <property type="entry name" value="Haem_d1_sf"/>
</dbReference>
<dbReference type="eggNOG" id="COG3391">
    <property type="taxonomic scope" value="Bacteria"/>
</dbReference>
<dbReference type="Proteomes" id="UP000006666">
    <property type="component" value="Chromosome"/>
</dbReference>
<feature type="region of interest" description="Disordered" evidence="1">
    <location>
        <begin position="29"/>
        <end position="115"/>
    </location>
</feature>
<dbReference type="KEGG" id="kse:Ksed_07650"/>
<keyword evidence="2" id="KW-0732">Signal</keyword>
<dbReference type="SUPFAM" id="SSF51004">
    <property type="entry name" value="C-terminal (heme d1) domain of cytochrome cd1-nitrite reductase"/>
    <property type="match status" value="2"/>
</dbReference>
<feature type="chain" id="PRO_5039219163" evidence="2">
    <location>
        <begin position="29"/>
        <end position="461"/>
    </location>
</feature>
<dbReference type="STRING" id="478801.Ksed_07650"/>
<dbReference type="Gene3D" id="2.130.10.10">
    <property type="entry name" value="YVTN repeat-like/Quinoprotein amine dehydrogenase"/>
    <property type="match status" value="2"/>
</dbReference>
<dbReference type="Pfam" id="PF02239">
    <property type="entry name" value="Cytochrom_D1"/>
    <property type="match status" value="1"/>
</dbReference>
<evidence type="ECO:0000256" key="1">
    <source>
        <dbReference type="SAM" id="MobiDB-lite"/>
    </source>
</evidence>
<dbReference type="RefSeq" id="WP_012802236.1">
    <property type="nucleotide sequence ID" value="NC_013169.1"/>
</dbReference>
<dbReference type="PANTHER" id="PTHR47197">
    <property type="entry name" value="PROTEIN NIRF"/>
    <property type="match status" value="1"/>
</dbReference>
<name>C7NEZ7_KYTSD</name>
<reference evidence="3 4" key="1">
    <citation type="journal article" date="2009" name="Stand. Genomic Sci.">
        <title>Complete genome sequence of Kytococcus sedentarius type strain (541).</title>
        <authorList>
            <person name="Sims D."/>
            <person name="Brettin T."/>
            <person name="Detter J.C."/>
            <person name="Han C."/>
            <person name="Lapidus A."/>
            <person name="Copeland A."/>
            <person name="Glavina Del Rio T."/>
            <person name="Nolan M."/>
            <person name="Chen F."/>
            <person name="Lucas S."/>
            <person name="Tice H."/>
            <person name="Cheng J.F."/>
            <person name="Bruce D."/>
            <person name="Goodwin L."/>
            <person name="Pitluck S."/>
            <person name="Ovchinnikova G."/>
            <person name="Pati A."/>
            <person name="Ivanova N."/>
            <person name="Mavrommatis K."/>
            <person name="Chen A."/>
            <person name="Palaniappan K."/>
            <person name="D'haeseleer P."/>
            <person name="Chain P."/>
            <person name="Bristow J."/>
            <person name="Eisen J.A."/>
            <person name="Markowitz V."/>
            <person name="Hugenholtz P."/>
            <person name="Schneider S."/>
            <person name="Goker M."/>
            <person name="Pukall R."/>
            <person name="Kyrpides N.C."/>
            <person name="Klenk H.P."/>
        </authorList>
    </citation>
    <scope>NUCLEOTIDE SEQUENCE [LARGE SCALE GENOMIC DNA]</scope>
    <source>
        <strain evidence="4">ATCC 14392 / DSM 20547 / JCM 11482 / CCUG 33030 / NBRC 15357 / NCTC 11040 / CCM 314 / 541</strain>
    </source>
</reference>
<keyword evidence="4" id="KW-1185">Reference proteome</keyword>
<evidence type="ECO:0000313" key="3">
    <source>
        <dbReference type="EMBL" id="ACV05821.1"/>
    </source>
</evidence>
<dbReference type="AlphaFoldDB" id="C7NEZ7"/>
<dbReference type="NCBIfam" id="TIGR02276">
    <property type="entry name" value="beta_rpt_yvtn"/>
    <property type="match status" value="1"/>
</dbReference>
<feature type="compositionally biased region" description="Low complexity" evidence="1">
    <location>
        <begin position="39"/>
        <end position="92"/>
    </location>
</feature>
<dbReference type="PANTHER" id="PTHR47197:SF3">
    <property type="entry name" value="DIHYDRO-HEME D1 DEHYDROGENASE"/>
    <property type="match status" value="1"/>
</dbReference>
<dbReference type="EMBL" id="CP001686">
    <property type="protein sequence ID" value="ACV05821.1"/>
    <property type="molecule type" value="Genomic_DNA"/>
</dbReference>
<dbReference type="PROSITE" id="PS51257">
    <property type="entry name" value="PROKAR_LIPOPROTEIN"/>
    <property type="match status" value="1"/>
</dbReference>
<dbReference type="HOGENOM" id="CLU_592866_0_0_11"/>
<evidence type="ECO:0000256" key="2">
    <source>
        <dbReference type="SAM" id="SignalP"/>
    </source>
</evidence>
<sequence length="461" mass="48596">MRTSPSIRPRRPLAGIALVAAAALGLTACGGEEPGEQDPTSSSSAPSSPATSGGDETGSGTEESPSAGEPGDSESPSGGESSQPEETPSGDSPSDEGEGEGPGVGDLEPSAPEKPANQTFLKQVDVIKGDIRPKSVVSNDRGRVIANNMMYQHTMTLYDAESRELVDTVSDTVDLDAFGKPGHGEVQGAPVEAAFTQDGATAYVTNYQMYGKGFSPHGGDLCEKGEVTDHGYIYELDVATGTVTDAIEAGAVPKYAALSPDEKTMLVSNWCDFDLSVIDVESGEETGRIPLGRWARGIAFHPDGHAYATAMGTPNVYKVDVEAQKAEVFATPGDRIRHVITSPDGKYLYVVASGAYKQYETSRISKLDASTGEVLGQVHTGNEPRSMDISGDGTALYVVNYYSNTMSKVDTETMEEIQEVPSGHHPIGITYDDATHTVWMANYVGSIQVFDDTAETADSGQ</sequence>
<dbReference type="InterPro" id="IPR015943">
    <property type="entry name" value="WD40/YVTN_repeat-like_dom_sf"/>
</dbReference>
<dbReference type="InterPro" id="IPR011964">
    <property type="entry name" value="YVTN_b-propeller_repeat"/>
</dbReference>
<evidence type="ECO:0000313" key="4">
    <source>
        <dbReference type="Proteomes" id="UP000006666"/>
    </source>
</evidence>
<organism evidence="3 4">
    <name type="scientific">Kytococcus sedentarius (strain ATCC 14392 / DSM 20547 / JCM 11482 / CCUG 33030 / NBRC 15357 / NCTC 11040 / CCM 314 / 541)</name>
    <name type="common">Micrococcus sedentarius</name>
    <dbReference type="NCBI Taxonomy" id="478801"/>
    <lineage>
        <taxon>Bacteria</taxon>
        <taxon>Bacillati</taxon>
        <taxon>Actinomycetota</taxon>
        <taxon>Actinomycetes</taxon>
        <taxon>Micrococcales</taxon>
        <taxon>Kytococcaceae</taxon>
        <taxon>Kytococcus</taxon>
    </lineage>
</organism>
<proteinExistence type="predicted"/>